<reference evidence="2" key="1">
    <citation type="journal article" date="2023" name="Antibiotics">
        <title>Genomic Characterization of Antibiotic-Resistant Campylobacterales Isolated from Chilean Poultry Meat.</title>
        <authorList>
            <person name="Concha-Toloza M."/>
            <person name="Lopez-Cantillo M."/>
            <person name="Molina-Mora J.A."/>
            <person name="Collado L."/>
        </authorList>
    </citation>
    <scope>NUCLEOTIDE SEQUENCE</scope>
    <source>
        <strain evidence="2">FR1p153A2</strain>
    </source>
</reference>
<feature type="transmembrane region" description="Helical" evidence="1">
    <location>
        <begin position="624"/>
        <end position="644"/>
    </location>
</feature>
<sequence>MFKIKNYLTLFILLIIAFFVLYFNSFKVISTNIESILPNSEKKELLKKFNEFQISKKLFLYVDKLDTNSLLKIKKLEKELLSISSLSLDGYKKNQTLENYQNEFKFYLLDVNKNKIENLNIKQELQNLKNNLLNSQFLYTIDKYDPLELFKKDDQLQKFFIKNGHLAIEDKGYISIFSIDKNVNNFDKYEEFYKKVSALIENDNDVKVFSLIFYFVENSQIIKNDVNKIIYISTILLIILYILILRNIKLLFNTLITLGSSILIALFISSLIFDEISIFVLVFGISISSIAIDYMFHHYVHKEYENGFIFDKDVFLGMFTTVGSFFIISFIEFDLIKQLCCFTIISLLFSYIQFAFLYPIIGFKYTQAKFFRFKKLTIIPTYFIIFLSIIFIIFSIYKFNFDSNLKNLDVENKKLDTLFNFFSQSLTSNQTVTYLIKANSIDELISNSKKIKALIKDANAPLASLINQKEFLDKTNFLEKIKLQDIKYTLENEAENIGFKKSFFEYSYLIKEKIPIYSLEYLQSLGFEILKFNDYYISYINIPKDQNNLAKNFSFIENLNIKYMFENKLLEIENSLFIYGFITILFIICVILLTYKKNILVYFCFILFPFASILSISLFTSINILHIFMLFIILSISIDYGIYISSYKKDLNTDKAIIYSILTTFAGFGVLIFSNINALFSIGIASTVGILGILFLLIFLKGSLNETKNS</sequence>
<feature type="transmembrane region" description="Helical" evidence="1">
    <location>
        <begin position="336"/>
        <end position="358"/>
    </location>
</feature>
<feature type="transmembrane region" description="Helical" evidence="1">
    <location>
        <begin position="278"/>
        <end position="296"/>
    </location>
</feature>
<feature type="transmembrane region" description="Helical" evidence="1">
    <location>
        <begin position="600"/>
        <end position="618"/>
    </location>
</feature>
<proteinExistence type="predicted"/>
<feature type="transmembrane region" description="Helical" evidence="1">
    <location>
        <begin position="7"/>
        <end position="26"/>
    </location>
</feature>
<keyword evidence="1" id="KW-0812">Transmembrane</keyword>
<dbReference type="Proteomes" id="UP001237501">
    <property type="component" value="Unassembled WGS sequence"/>
</dbReference>
<dbReference type="AlphaFoldDB" id="A0AAW6VGN5"/>
<feature type="transmembrane region" description="Helical" evidence="1">
    <location>
        <begin position="229"/>
        <end position="245"/>
    </location>
</feature>
<accession>A0AAW6VGN5</accession>
<gene>
    <name evidence="2" type="ORF">PT517_04570</name>
</gene>
<feature type="transmembrane region" description="Helical" evidence="1">
    <location>
        <begin position="308"/>
        <end position="330"/>
    </location>
</feature>
<comment type="caution">
    <text evidence="2">The sequence shown here is derived from an EMBL/GenBank/DDBJ whole genome shotgun (WGS) entry which is preliminary data.</text>
</comment>
<feature type="transmembrane region" description="Helical" evidence="1">
    <location>
        <begin position="379"/>
        <end position="397"/>
    </location>
</feature>
<organism evidence="2 3">
    <name type="scientific">Aliarcobacter butzleri</name>
    <dbReference type="NCBI Taxonomy" id="28197"/>
    <lineage>
        <taxon>Bacteria</taxon>
        <taxon>Pseudomonadati</taxon>
        <taxon>Campylobacterota</taxon>
        <taxon>Epsilonproteobacteria</taxon>
        <taxon>Campylobacterales</taxon>
        <taxon>Arcobacteraceae</taxon>
        <taxon>Aliarcobacter</taxon>
    </lineage>
</organism>
<evidence type="ECO:0000313" key="3">
    <source>
        <dbReference type="Proteomes" id="UP001237501"/>
    </source>
</evidence>
<evidence type="ECO:0000256" key="1">
    <source>
        <dbReference type="SAM" id="Phobius"/>
    </source>
</evidence>
<dbReference type="EMBL" id="JAQTJK010000004">
    <property type="protein sequence ID" value="MDK2041053.1"/>
    <property type="molecule type" value="Genomic_DNA"/>
</dbReference>
<keyword evidence="1" id="KW-1133">Transmembrane helix</keyword>
<feature type="transmembrane region" description="Helical" evidence="1">
    <location>
        <begin position="576"/>
        <end position="593"/>
    </location>
</feature>
<evidence type="ECO:0008006" key="4">
    <source>
        <dbReference type="Google" id="ProtNLM"/>
    </source>
</evidence>
<keyword evidence="1" id="KW-0472">Membrane</keyword>
<protein>
    <recommendedName>
        <fullName evidence="4">Membrane transport protein MMPL domain-containing protein</fullName>
    </recommendedName>
</protein>
<feature type="transmembrane region" description="Helical" evidence="1">
    <location>
        <begin position="250"/>
        <end position="272"/>
    </location>
</feature>
<feature type="transmembrane region" description="Helical" evidence="1">
    <location>
        <begin position="656"/>
        <end position="673"/>
    </location>
</feature>
<name>A0AAW6VGN5_9BACT</name>
<dbReference type="SUPFAM" id="SSF82866">
    <property type="entry name" value="Multidrug efflux transporter AcrB transmembrane domain"/>
    <property type="match status" value="2"/>
</dbReference>
<evidence type="ECO:0000313" key="2">
    <source>
        <dbReference type="EMBL" id="MDK2041053.1"/>
    </source>
</evidence>
<feature type="transmembrane region" description="Helical" evidence="1">
    <location>
        <begin position="679"/>
        <end position="700"/>
    </location>
</feature>
<dbReference type="RefSeq" id="WP_152059885.1">
    <property type="nucleotide sequence ID" value="NZ_CABVSN010000008.1"/>
</dbReference>
<reference evidence="2" key="2">
    <citation type="submission" date="2023-02" db="EMBL/GenBank/DDBJ databases">
        <authorList>
            <person name="Concha-Toloza M."/>
            <person name="Lopez-Cantillo M."/>
            <person name="Molina-Mora J."/>
            <person name="Collado L."/>
        </authorList>
    </citation>
    <scope>NUCLEOTIDE SEQUENCE</scope>
    <source>
        <strain evidence="2">FR1p153A2</strain>
    </source>
</reference>